<keyword evidence="7 9" id="KW-0406">Ion transport</keyword>
<feature type="transmembrane region" description="Helical" evidence="9">
    <location>
        <begin position="576"/>
        <end position="598"/>
    </location>
</feature>
<feature type="region of interest" description="Disordered" evidence="10">
    <location>
        <begin position="1"/>
        <end position="64"/>
    </location>
</feature>
<comment type="similarity">
    <text evidence="2 9">Belongs to the anion exchanger (TC 2.A.31) family.</text>
</comment>
<feature type="region of interest" description="Disordered" evidence="10">
    <location>
        <begin position="206"/>
        <end position="227"/>
    </location>
</feature>
<evidence type="ECO:0000256" key="1">
    <source>
        <dbReference type="ARBA" id="ARBA00004554"/>
    </source>
</evidence>
<dbReference type="EMBL" id="NEDP02003668">
    <property type="protein sequence ID" value="OWF48131.1"/>
    <property type="molecule type" value="Genomic_DNA"/>
</dbReference>
<keyword evidence="5 9" id="KW-0812">Transmembrane</keyword>
<dbReference type="NCBIfam" id="TIGR00834">
    <property type="entry name" value="ae"/>
    <property type="match status" value="1"/>
</dbReference>
<evidence type="ECO:0000256" key="6">
    <source>
        <dbReference type="ARBA" id="ARBA00022989"/>
    </source>
</evidence>
<proteinExistence type="inferred from homology"/>
<dbReference type="InterPro" id="IPR003020">
    <property type="entry name" value="HCO3_transpt_euk"/>
</dbReference>
<keyword evidence="4" id="KW-1003">Cell membrane</keyword>
<feature type="transmembrane region" description="Helical" evidence="9">
    <location>
        <begin position="519"/>
        <end position="540"/>
    </location>
</feature>
<dbReference type="Gene3D" id="1.10.287.570">
    <property type="entry name" value="Helical hairpin bin"/>
    <property type="match status" value="1"/>
</dbReference>
<feature type="transmembrane region" description="Helical" evidence="9">
    <location>
        <begin position="604"/>
        <end position="622"/>
    </location>
</feature>
<dbReference type="Pfam" id="PF07565">
    <property type="entry name" value="Band_3_cyto"/>
    <property type="match status" value="1"/>
</dbReference>
<sequence>MSSSDLVTQGGTVVRDQGIGRQFSEESYNDNHRTDSSFIGLRLPSRPHRPGKHHHKHRGKTSASYTVNHTDSVAPTSMSPSEKIQHLIGEIDEETHNIFCQLDTLQRIGIEYQWREAARWVKYEEDVEEGGSRWSKPHVASLSLHSLFELRSSLLQGAVMLSMDAYHIGQIADMILDSLINNKQLEESLRDPIRTAMVSFHWNQHQKRRRSIMPGDDDPSKAGFKRRSMKRTFSEIGRSFSVKGRENSQGHLPHRSAANLRSNPNSIPNMENMGDLPDSASSTKLNVDFMRKIPEGAEAANIMIGEMDCLKYQVTAFVRLTEGRHVGDMTEVPIPTRFIFILLGPTGSYAKNFEMGRSISTILVDEVFREVAYKARNRQDLLSGIDEFLDQGTVLPPGEWDPKIRIEPPDSVPSQEGRKVAKVPTTNSVPTTNGSPVAPKAGPQEEEEEESHCDPTLQRSGRLFGGLIADVKRKIPFYWSDYKDCFHIQCVASVIYLFLATLTPNVTFGGLLGQATEQYMGTMECILTASLCGILFALFAGQPLNILGSTGPMLVLEMILFNVCKDQGLVYMPFRCWVGLWTAGYCIIIVAFDLSALVRYITRFTEESFACLIAIIFIYEAFKKELGIIKKYPLNPHHYSDVCDCLNPIFNETLINGTNFNATYSGYNVYSQGAENSSNMVVDWRNFSTSSCEMYNGTLAGEGCEEHAEFKPNVFFLSILLFLGTYVIASTLTGMKTGQFFPSAVRQLLSDFAVLISIIVMVGIDMLIGVPTPKLNVPTEFTTSKPGRGWLINPIHPDNPWWLAIAACVPAALAVILVFMDQQITAVIVNRKENKLKKGSGYHLDMMVVAICIIACSFLGLPWYVAATVSALAHVMSLKKESECTAPGEKPTFLGVREQRVTALMVGILSGLSVFLTKVLGVIPMPVLYGVFLYMGVAALRGMQFVDRLAIIFMPSKYQPDRLYLRHVRIKRVHLFTFIQIICLSILWVIKQVKSISIVFPIMVAGTCFVRLAMEKVFTQHELKWLDDIMPEDKARAKEDKGKSETEGLLEEEYEKKESKGNFDERVNISEEMSKTSIWLQVRRDSCRQDNEDIGMRVNKKRKDRKNKELSEKEEKAAFYFGDEEEDKLKEVPE</sequence>
<name>A0A210QHQ4_MIZYE</name>
<evidence type="ECO:0000256" key="3">
    <source>
        <dbReference type="ARBA" id="ARBA00022448"/>
    </source>
</evidence>
<feature type="region of interest" description="Disordered" evidence="10">
    <location>
        <begin position="243"/>
        <end position="278"/>
    </location>
</feature>
<feature type="transmembrane region" description="Helical" evidence="9">
    <location>
        <begin position="801"/>
        <end position="820"/>
    </location>
</feature>
<keyword evidence="3 9" id="KW-0813">Transport</keyword>
<evidence type="ECO:0000256" key="9">
    <source>
        <dbReference type="RuleBase" id="RU362035"/>
    </source>
</evidence>
<feature type="region of interest" description="Disordered" evidence="10">
    <location>
        <begin position="393"/>
        <end position="458"/>
    </location>
</feature>
<evidence type="ECO:0000313" key="13">
    <source>
        <dbReference type="EMBL" id="OWF48131.1"/>
    </source>
</evidence>
<dbReference type="OrthoDB" id="1735926at2759"/>
<dbReference type="InterPro" id="IPR013769">
    <property type="entry name" value="Band3_cytoplasmic_dom"/>
</dbReference>
<dbReference type="PRINTS" id="PR01231">
    <property type="entry name" value="HCO3TRNSPORT"/>
</dbReference>
<dbReference type="InterPro" id="IPR011531">
    <property type="entry name" value="HCO3_transpt-like_TM_dom"/>
</dbReference>
<dbReference type="InterPro" id="IPR016152">
    <property type="entry name" value="PTrfase/Anion_transptr"/>
</dbReference>
<dbReference type="GO" id="GO:0005452">
    <property type="term" value="F:solute:inorganic anion antiporter activity"/>
    <property type="evidence" value="ECO:0007669"/>
    <property type="project" value="InterPro"/>
</dbReference>
<dbReference type="GO" id="GO:0051453">
    <property type="term" value="P:regulation of intracellular pH"/>
    <property type="evidence" value="ECO:0007669"/>
    <property type="project" value="TreeGrafter"/>
</dbReference>
<feature type="transmembrane region" description="Helical" evidence="9">
    <location>
        <begin position="752"/>
        <end position="770"/>
    </location>
</feature>
<dbReference type="SUPFAM" id="SSF55804">
    <property type="entry name" value="Phoshotransferase/anion transport protein"/>
    <property type="match status" value="1"/>
</dbReference>
<feature type="transmembrane region" description="Helical" evidence="9">
    <location>
        <begin position="846"/>
        <end position="873"/>
    </location>
</feature>
<feature type="region of interest" description="Disordered" evidence="10">
    <location>
        <begin position="1091"/>
        <end position="1113"/>
    </location>
</feature>
<feature type="transmembrane region" description="Helical" evidence="9">
    <location>
        <begin position="494"/>
        <end position="512"/>
    </location>
</feature>
<feature type="domain" description="Bicarbonate transporter-like transmembrane" evidence="11">
    <location>
        <begin position="462"/>
        <end position="1031"/>
    </location>
</feature>
<evidence type="ECO:0000256" key="2">
    <source>
        <dbReference type="ARBA" id="ARBA00010993"/>
    </source>
</evidence>
<evidence type="ECO:0000259" key="11">
    <source>
        <dbReference type="Pfam" id="PF00955"/>
    </source>
</evidence>
<keyword evidence="8 9" id="KW-0472">Membrane</keyword>
<reference evidence="13 14" key="1">
    <citation type="journal article" date="2017" name="Nat. Ecol. Evol.">
        <title>Scallop genome provides insights into evolution of bilaterian karyotype and development.</title>
        <authorList>
            <person name="Wang S."/>
            <person name="Zhang J."/>
            <person name="Jiao W."/>
            <person name="Li J."/>
            <person name="Xun X."/>
            <person name="Sun Y."/>
            <person name="Guo X."/>
            <person name="Huan P."/>
            <person name="Dong B."/>
            <person name="Zhang L."/>
            <person name="Hu X."/>
            <person name="Sun X."/>
            <person name="Wang J."/>
            <person name="Zhao C."/>
            <person name="Wang Y."/>
            <person name="Wang D."/>
            <person name="Huang X."/>
            <person name="Wang R."/>
            <person name="Lv J."/>
            <person name="Li Y."/>
            <person name="Zhang Z."/>
            <person name="Liu B."/>
            <person name="Lu W."/>
            <person name="Hui Y."/>
            <person name="Liang J."/>
            <person name="Zhou Z."/>
            <person name="Hou R."/>
            <person name="Li X."/>
            <person name="Liu Y."/>
            <person name="Li H."/>
            <person name="Ning X."/>
            <person name="Lin Y."/>
            <person name="Zhao L."/>
            <person name="Xing Q."/>
            <person name="Dou J."/>
            <person name="Li Y."/>
            <person name="Mao J."/>
            <person name="Guo H."/>
            <person name="Dou H."/>
            <person name="Li T."/>
            <person name="Mu C."/>
            <person name="Jiang W."/>
            <person name="Fu Q."/>
            <person name="Fu X."/>
            <person name="Miao Y."/>
            <person name="Liu J."/>
            <person name="Yu Q."/>
            <person name="Li R."/>
            <person name="Liao H."/>
            <person name="Li X."/>
            <person name="Kong Y."/>
            <person name="Jiang Z."/>
            <person name="Chourrout D."/>
            <person name="Li R."/>
            <person name="Bao Z."/>
        </authorList>
    </citation>
    <scope>NUCLEOTIDE SEQUENCE [LARGE SCALE GENOMIC DNA]</scope>
    <source>
        <strain evidence="13 14">PY_sf001</strain>
    </source>
</reference>
<dbReference type="PANTHER" id="PTHR11453:SF36">
    <property type="entry name" value="ANION EXCHANGE PROTEIN"/>
    <property type="match status" value="1"/>
</dbReference>
<dbReference type="InterPro" id="IPR003024">
    <property type="entry name" value="Na/HCO3_transpt"/>
</dbReference>
<evidence type="ECO:0000256" key="5">
    <source>
        <dbReference type="ARBA" id="ARBA00022692"/>
    </source>
</evidence>
<dbReference type="Proteomes" id="UP000242188">
    <property type="component" value="Unassembled WGS sequence"/>
</dbReference>
<evidence type="ECO:0000256" key="8">
    <source>
        <dbReference type="ARBA" id="ARBA00023136"/>
    </source>
</evidence>
<dbReference type="Gene3D" id="3.40.930.10">
    <property type="entry name" value="Mannitol-specific EII, Chain A"/>
    <property type="match status" value="1"/>
</dbReference>
<feature type="compositionally biased region" description="Polar residues" evidence="10">
    <location>
        <begin position="1"/>
        <end position="11"/>
    </location>
</feature>
<dbReference type="GO" id="GO:0008509">
    <property type="term" value="F:monoatomic anion transmembrane transporter activity"/>
    <property type="evidence" value="ECO:0007669"/>
    <property type="project" value="InterPro"/>
</dbReference>
<dbReference type="STRING" id="6573.A0A210QHQ4"/>
<dbReference type="GO" id="GO:0008510">
    <property type="term" value="F:sodium:bicarbonate symporter activity"/>
    <property type="evidence" value="ECO:0007669"/>
    <property type="project" value="TreeGrafter"/>
</dbReference>
<feature type="transmembrane region" description="Helical" evidence="9">
    <location>
        <begin position="996"/>
        <end position="1014"/>
    </location>
</feature>
<gene>
    <name evidence="13" type="ORF">KP79_PYT24719</name>
</gene>
<feature type="compositionally biased region" description="Polar residues" evidence="10">
    <location>
        <begin position="424"/>
        <end position="435"/>
    </location>
</feature>
<feature type="domain" description="Band 3 cytoplasmic" evidence="12">
    <location>
        <begin position="96"/>
        <end position="402"/>
    </location>
</feature>
<feature type="transmembrane region" description="Helical" evidence="9">
    <location>
        <begin position="973"/>
        <end position="990"/>
    </location>
</feature>
<dbReference type="GO" id="GO:0016323">
    <property type="term" value="C:basolateral plasma membrane"/>
    <property type="evidence" value="ECO:0007669"/>
    <property type="project" value="UniProtKB-SubCell"/>
</dbReference>
<keyword evidence="14" id="KW-1185">Reference proteome</keyword>
<dbReference type="AlphaFoldDB" id="A0A210QHQ4"/>
<dbReference type="PRINTS" id="PR01232">
    <property type="entry name" value="NAHCO3TRSPRT"/>
</dbReference>
<organism evidence="13 14">
    <name type="scientific">Mizuhopecten yessoensis</name>
    <name type="common">Japanese scallop</name>
    <name type="synonym">Patinopecten yessoensis</name>
    <dbReference type="NCBI Taxonomy" id="6573"/>
    <lineage>
        <taxon>Eukaryota</taxon>
        <taxon>Metazoa</taxon>
        <taxon>Spiralia</taxon>
        <taxon>Lophotrochozoa</taxon>
        <taxon>Mollusca</taxon>
        <taxon>Bivalvia</taxon>
        <taxon>Autobranchia</taxon>
        <taxon>Pteriomorphia</taxon>
        <taxon>Pectinida</taxon>
        <taxon>Pectinoidea</taxon>
        <taxon>Pectinidae</taxon>
        <taxon>Mizuhopecten</taxon>
    </lineage>
</organism>
<evidence type="ECO:0000259" key="12">
    <source>
        <dbReference type="Pfam" id="PF07565"/>
    </source>
</evidence>
<protein>
    <recommendedName>
        <fullName evidence="9">Anion exchange protein</fullName>
    </recommendedName>
</protein>
<keyword evidence="6 9" id="KW-1133">Transmembrane helix</keyword>
<accession>A0A210QHQ4</accession>
<dbReference type="Pfam" id="PF00955">
    <property type="entry name" value="HCO3_cotransp"/>
    <property type="match status" value="1"/>
</dbReference>
<feature type="compositionally biased region" description="Basic residues" evidence="10">
    <location>
        <begin position="45"/>
        <end position="60"/>
    </location>
</feature>
<feature type="compositionally biased region" description="Polar residues" evidence="10">
    <location>
        <begin position="259"/>
        <end position="269"/>
    </location>
</feature>
<dbReference type="PANTHER" id="PTHR11453">
    <property type="entry name" value="ANION EXCHANGE PROTEIN"/>
    <property type="match status" value="1"/>
</dbReference>
<dbReference type="FunFam" id="1.10.287.570:FF:000001">
    <property type="entry name" value="Anion exchange protein"/>
    <property type="match status" value="1"/>
</dbReference>
<evidence type="ECO:0000256" key="4">
    <source>
        <dbReference type="ARBA" id="ARBA00022475"/>
    </source>
</evidence>
<comment type="caution">
    <text evidence="13">The sequence shown here is derived from an EMBL/GenBank/DDBJ whole genome shotgun (WGS) entry which is preliminary data.</text>
</comment>
<feature type="transmembrane region" description="Helical" evidence="9">
    <location>
        <begin position="714"/>
        <end position="732"/>
    </location>
</feature>
<evidence type="ECO:0000313" key="14">
    <source>
        <dbReference type="Proteomes" id="UP000242188"/>
    </source>
</evidence>
<evidence type="ECO:0000256" key="7">
    <source>
        <dbReference type="ARBA" id="ARBA00023065"/>
    </source>
</evidence>
<comment type="subcellular location">
    <subcellularLocation>
        <location evidence="1">Basolateral cell membrane</location>
        <topology evidence="1">Multi-pass membrane protein</topology>
    </subcellularLocation>
    <subcellularLocation>
        <location evidence="9">Membrane</location>
        <topology evidence="9">Multi-pass membrane protein</topology>
    </subcellularLocation>
</comment>
<evidence type="ECO:0000256" key="10">
    <source>
        <dbReference type="SAM" id="MobiDB-lite"/>
    </source>
</evidence>